<accession>A0A0F9WPK3</accession>
<evidence type="ECO:0000313" key="1">
    <source>
        <dbReference type="EMBL" id="KKN88111.1"/>
    </source>
</evidence>
<organism evidence="1">
    <name type="scientific">marine sediment metagenome</name>
    <dbReference type="NCBI Taxonomy" id="412755"/>
    <lineage>
        <taxon>unclassified sequences</taxon>
        <taxon>metagenomes</taxon>
        <taxon>ecological metagenomes</taxon>
    </lineage>
</organism>
<name>A0A0F9WPK3_9ZZZZ</name>
<gene>
    <name evidence="1" type="ORF">LCGC14_0251830</name>
</gene>
<protein>
    <submittedName>
        <fullName evidence="1">Uncharacterized protein</fullName>
    </submittedName>
</protein>
<dbReference type="AlphaFoldDB" id="A0A0F9WPK3"/>
<sequence>MSLDGKILEVSRLNFDCARCDKPAVLKVRTQYADSLTERVHFFCPSHVPVRILSGRLQQGGEIPK</sequence>
<reference evidence="1" key="1">
    <citation type="journal article" date="2015" name="Nature">
        <title>Complex archaea that bridge the gap between prokaryotes and eukaryotes.</title>
        <authorList>
            <person name="Spang A."/>
            <person name="Saw J.H."/>
            <person name="Jorgensen S.L."/>
            <person name="Zaremba-Niedzwiedzka K."/>
            <person name="Martijn J."/>
            <person name="Lind A.E."/>
            <person name="van Eijk R."/>
            <person name="Schleper C."/>
            <person name="Guy L."/>
            <person name="Ettema T.J."/>
        </authorList>
    </citation>
    <scope>NUCLEOTIDE SEQUENCE</scope>
</reference>
<comment type="caution">
    <text evidence="1">The sequence shown here is derived from an EMBL/GenBank/DDBJ whole genome shotgun (WGS) entry which is preliminary data.</text>
</comment>
<dbReference type="EMBL" id="LAZR01000131">
    <property type="protein sequence ID" value="KKN88111.1"/>
    <property type="molecule type" value="Genomic_DNA"/>
</dbReference>
<proteinExistence type="predicted"/>